<name>A0A0A2M7T2_9FLAO</name>
<dbReference type="STRING" id="1121895.GCA_000378485_01365"/>
<feature type="compositionally biased region" description="Polar residues" evidence="1">
    <location>
        <begin position="167"/>
        <end position="185"/>
    </location>
</feature>
<sequence>MENKKDIGKAFREKLDGLQKQPGNAVWDALKKDLPKKKSRFLPLFWLEASTAIKTVVLTLLTALIVVSGYFLIKDREHENGFKTTGNSIDNGNANLVKKPANTENGASSHKNAEPNNGNKVVGNNLNNKSTSTLNSKGKKLPENTLDGNVKETNTSSAKNKDGKSELPNNNTSSYTTKQSGITVGSTKATAKNNNANNSTAAAGPENSYPSLNKNRRSAKGNSRFSNGKSKNLSLGKRDGALAGTDEAKTNDTANSINTTDDAKDKITISNNNPIPSENALQLTDTISQIADSLCNATIADATAICKDTVEENIFKSDKNGIADFKPFYVFGYGTPATYSLKNALLPDALLAGNTTSTKAQLGYGAYMGYNFTSKWGMRTGIAITGLEHTTQNAFFQNTYSVVPGTGSNPNGYVHILSPENYTNISYSRNGSNAAIIKHLGAQQSGGATVNIIQKIEFAEVPVEVTYNLQGDNFGGGIIGGFSAIFTTKNVVYAQNNMGNLWLGSNKNVKDVGFSTTISLHFYYRPQPYLQINAEPVFKYYVNTFNNGQPYSFGVQAGLQFNFDLFTSKK</sequence>
<proteinExistence type="predicted"/>
<dbReference type="OrthoDB" id="1319616at2"/>
<gene>
    <name evidence="3" type="ORF">Q765_05870</name>
</gene>
<dbReference type="RefSeq" id="WP_020212502.1">
    <property type="nucleotide sequence ID" value="NZ_JRLX01000004.1"/>
</dbReference>
<feature type="compositionally biased region" description="Polar residues" evidence="1">
    <location>
        <begin position="82"/>
        <end position="94"/>
    </location>
</feature>
<feature type="region of interest" description="Disordered" evidence="1">
    <location>
        <begin position="81"/>
        <end position="259"/>
    </location>
</feature>
<evidence type="ECO:0000313" key="4">
    <source>
        <dbReference type="Proteomes" id="UP000030152"/>
    </source>
</evidence>
<feature type="compositionally biased region" description="Basic and acidic residues" evidence="1">
    <location>
        <begin position="236"/>
        <end position="250"/>
    </location>
</feature>
<feature type="compositionally biased region" description="Low complexity" evidence="1">
    <location>
        <begin position="186"/>
        <end position="203"/>
    </location>
</feature>
<reference evidence="3 4" key="1">
    <citation type="submission" date="2013-09" db="EMBL/GenBank/DDBJ databases">
        <authorList>
            <person name="Zeng Z."/>
            <person name="Chen C."/>
        </authorList>
    </citation>
    <scope>NUCLEOTIDE SEQUENCE [LARGE SCALE GENOMIC DNA]</scope>
    <source>
        <strain evidence="3 4">WB 3.3-2</strain>
    </source>
</reference>
<comment type="caution">
    <text evidence="3">The sequence shown here is derived from an EMBL/GenBank/DDBJ whole genome shotgun (WGS) entry which is preliminary data.</text>
</comment>
<accession>A0A0A2M7T2</accession>
<dbReference type="EMBL" id="JRLX01000004">
    <property type="protein sequence ID" value="KGO87656.1"/>
    <property type="molecule type" value="Genomic_DNA"/>
</dbReference>
<keyword evidence="2" id="KW-0472">Membrane</keyword>
<feature type="compositionally biased region" description="Low complexity" evidence="1">
    <location>
        <begin position="116"/>
        <end position="136"/>
    </location>
</feature>
<keyword evidence="2" id="KW-0812">Transmembrane</keyword>
<keyword evidence="2" id="KW-1133">Transmembrane helix</keyword>
<feature type="compositionally biased region" description="Polar residues" evidence="1">
    <location>
        <begin position="220"/>
        <end position="233"/>
    </location>
</feature>
<protein>
    <recommendedName>
        <fullName evidence="5">Outer membrane protein beta-barrel domain-containing protein</fullName>
    </recommendedName>
</protein>
<evidence type="ECO:0000313" key="3">
    <source>
        <dbReference type="EMBL" id="KGO87656.1"/>
    </source>
</evidence>
<dbReference type="Proteomes" id="UP000030152">
    <property type="component" value="Unassembled WGS sequence"/>
</dbReference>
<evidence type="ECO:0000256" key="2">
    <source>
        <dbReference type="SAM" id="Phobius"/>
    </source>
</evidence>
<organism evidence="3 4">
    <name type="scientific">Flavobacterium rivuli WB 3.3-2 = DSM 21788</name>
    <dbReference type="NCBI Taxonomy" id="1121895"/>
    <lineage>
        <taxon>Bacteria</taxon>
        <taxon>Pseudomonadati</taxon>
        <taxon>Bacteroidota</taxon>
        <taxon>Flavobacteriia</taxon>
        <taxon>Flavobacteriales</taxon>
        <taxon>Flavobacteriaceae</taxon>
        <taxon>Flavobacterium</taxon>
    </lineage>
</organism>
<evidence type="ECO:0000256" key="1">
    <source>
        <dbReference type="SAM" id="MobiDB-lite"/>
    </source>
</evidence>
<dbReference type="eggNOG" id="COG3637">
    <property type="taxonomic scope" value="Bacteria"/>
</dbReference>
<feature type="transmembrane region" description="Helical" evidence="2">
    <location>
        <begin position="52"/>
        <end position="73"/>
    </location>
</feature>
<keyword evidence="4" id="KW-1185">Reference proteome</keyword>
<evidence type="ECO:0008006" key="5">
    <source>
        <dbReference type="Google" id="ProtNLM"/>
    </source>
</evidence>
<dbReference type="AlphaFoldDB" id="A0A0A2M7T2"/>